<proteinExistence type="predicted"/>
<dbReference type="SUPFAM" id="SSF103107">
    <property type="entry name" value="Hypothetical protein c14orf129, hspc210"/>
    <property type="match status" value="1"/>
</dbReference>
<dbReference type="InterPro" id="IPR023231">
    <property type="entry name" value="GSKIP_dom_sf"/>
</dbReference>
<name>A0A1A6A2U0_9TREE</name>
<evidence type="ECO:0000313" key="4">
    <source>
        <dbReference type="Proteomes" id="UP000078595"/>
    </source>
</evidence>
<dbReference type="KEGG" id="kdj:28968926"/>
<organism evidence="2">
    <name type="scientific">Kwoniella dejecticola CBS 10117</name>
    <dbReference type="NCBI Taxonomy" id="1296121"/>
    <lineage>
        <taxon>Eukaryota</taxon>
        <taxon>Fungi</taxon>
        <taxon>Dikarya</taxon>
        <taxon>Basidiomycota</taxon>
        <taxon>Agaricomycotina</taxon>
        <taxon>Tremellomycetes</taxon>
        <taxon>Tremellales</taxon>
        <taxon>Cryptococcaceae</taxon>
        <taxon>Kwoniella</taxon>
    </lineage>
</organism>
<dbReference type="AlphaFoldDB" id="A0A1A6A2U0"/>
<dbReference type="VEuPathDB" id="FungiDB:I303_05227"/>
<dbReference type="Proteomes" id="UP000078595">
    <property type="component" value="Chromosome 6"/>
</dbReference>
<dbReference type="Gene3D" id="3.30.2280.10">
    <property type="entry name" value="Hypothetical protein (hspc210)"/>
    <property type="match status" value="1"/>
</dbReference>
<evidence type="ECO:0000313" key="2">
    <source>
        <dbReference type="EMBL" id="OBR84369.1"/>
    </source>
</evidence>
<accession>A0A1A6A2U0</accession>
<dbReference type="OrthoDB" id="5804279at2759"/>
<keyword evidence="4" id="KW-1185">Reference proteome</keyword>
<dbReference type="GeneID" id="28968926"/>
<dbReference type="EMBL" id="CP144535">
    <property type="protein sequence ID" value="WWC62729.1"/>
    <property type="molecule type" value="Genomic_DNA"/>
</dbReference>
<reference evidence="2" key="1">
    <citation type="submission" date="2013-07" db="EMBL/GenBank/DDBJ databases">
        <title>The Genome Sequence of Cryptococcus dejecticola CBS10117.</title>
        <authorList>
            <consortium name="The Broad Institute Genome Sequencing Platform"/>
            <person name="Cuomo C."/>
            <person name="Litvintseva A."/>
            <person name="Chen Y."/>
            <person name="Heitman J."/>
            <person name="Sun S."/>
            <person name="Springer D."/>
            <person name="Dromer F."/>
            <person name="Young S.K."/>
            <person name="Zeng Q."/>
            <person name="Gargeya S."/>
            <person name="Fitzgerald M."/>
            <person name="Abouelleil A."/>
            <person name="Alvarado L."/>
            <person name="Berlin A.M."/>
            <person name="Chapman S.B."/>
            <person name="Dewar J."/>
            <person name="Goldberg J."/>
            <person name="Griggs A."/>
            <person name="Gujja S."/>
            <person name="Hansen M."/>
            <person name="Howarth C."/>
            <person name="Imamovic A."/>
            <person name="Larimer J."/>
            <person name="McCowan C."/>
            <person name="Murphy C."/>
            <person name="Pearson M."/>
            <person name="Priest M."/>
            <person name="Roberts A."/>
            <person name="Saif S."/>
            <person name="Shea T."/>
            <person name="Sykes S."/>
            <person name="Wortman J."/>
            <person name="Nusbaum C."/>
            <person name="Birren B."/>
        </authorList>
    </citation>
    <scope>NUCLEOTIDE SEQUENCE [LARGE SCALE GENOMIC DNA]</scope>
    <source>
        <strain evidence="2">CBS 10117</strain>
    </source>
</reference>
<reference evidence="3" key="3">
    <citation type="submission" date="2024-02" db="EMBL/GenBank/DDBJ databases">
        <title>Comparative genomics of Cryptococcus and Kwoniella reveals pathogenesis evolution and contrasting modes of karyotype evolution via chromosome fusion or intercentromeric recombination.</title>
        <authorList>
            <person name="Coelho M.A."/>
            <person name="David-Palma M."/>
            <person name="Shea T."/>
            <person name="Bowers K."/>
            <person name="McGinley-Smith S."/>
            <person name="Mohammad A.W."/>
            <person name="Gnirke A."/>
            <person name="Yurkov A.M."/>
            <person name="Nowrousian M."/>
            <person name="Sun S."/>
            <person name="Cuomo C.A."/>
            <person name="Heitman J."/>
        </authorList>
    </citation>
    <scope>NUCLEOTIDE SEQUENCE</scope>
    <source>
        <strain evidence="3">CBS 10117</strain>
    </source>
</reference>
<dbReference type="InterPro" id="IPR007967">
    <property type="entry name" value="GSKIP_dom"/>
</dbReference>
<dbReference type="Pfam" id="PF05303">
    <property type="entry name" value="GSKIP_dom"/>
    <property type="match status" value="1"/>
</dbReference>
<evidence type="ECO:0000313" key="3">
    <source>
        <dbReference type="EMBL" id="WWC62729.1"/>
    </source>
</evidence>
<reference evidence="3" key="2">
    <citation type="submission" date="2013-07" db="EMBL/GenBank/DDBJ databases">
        <authorList>
            <consortium name="The Broad Institute Genome Sequencing Platform"/>
            <person name="Cuomo C."/>
            <person name="Litvintseva A."/>
            <person name="Chen Y."/>
            <person name="Heitman J."/>
            <person name="Sun S."/>
            <person name="Springer D."/>
            <person name="Dromer F."/>
            <person name="Young S.K."/>
            <person name="Zeng Q."/>
            <person name="Gargeya S."/>
            <person name="Fitzgerald M."/>
            <person name="Abouelleil A."/>
            <person name="Alvarado L."/>
            <person name="Berlin A.M."/>
            <person name="Chapman S.B."/>
            <person name="Dewar J."/>
            <person name="Goldberg J."/>
            <person name="Griggs A."/>
            <person name="Gujja S."/>
            <person name="Hansen M."/>
            <person name="Howarth C."/>
            <person name="Imamovic A."/>
            <person name="Larimer J."/>
            <person name="McCowan C."/>
            <person name="Murphy C."/>
            <person name="Pearson M."/>
            <person name="Priest M."/>
            <person name="Roberts A."/>
            <person name="Saif S."/>
            <person name="Shea T."/>
            <person name="Sykes S."/>
            <person name="Wortman J."/>
            <person name="Nusbaum C."/>
            <person name="Birren B."/>
        </authorList>
    </citation>
    <scope>NUCLEOTIDE SEQUENCE</scope>
    <source>
        <strain evidence="3">CBS 10117</strain>
    </source>
</reference>
<feature type="domain" description="GSKIP" evidence="1">
    <location>
        <begin position="63"/>
        <end position="130"/>
    </location>
</feature>
<dbReference type="RefSeq" id="XP_018262211.1">
    <property type="nucleotide sequence ID" value="XM_018408520.1"/>
</dbReference>
<dbReference type="EMBL" id="KI894032">
    <property type="protein sequence ID" value="OBR84369.1"/>
    <property type="molecule type" value="Genomic_DNA"/>
</dbReference>
<sequence length="157" mass="17107">MSSPNINILLNPIPEVRAALSSNAFGISSSRIIEETSFPITAEDVESVKRESSSSGVTSTRVVGRMQIRLLSEEGTIGVKLDRSGWTLESADESSSMRAKIDTTYESLETLLIDISPAYVKAMNDEIWKRFGIEKGDSGDHVEDVAAQTGHTQETDI</sequence>
<protein>
    <recommendedName>
        <fullName evidence="1">GSKIP domain-containing protein</fullName>
    </recommendedName>
</protein>
<evidence type="ECO:0000259" key="1">
    <source>
        <dbReference type="Pfam" id="PF05303"/>
    </source>
</evidence>
<gene>
    <name evidence="2" type="ORF">I303_05227</name>
    <name evidence="3" type="ORF">I303_105326</name>
</gene>